<keyword evidence="2" id="KW-0812">Transmembrane</keyword>
<protein>
    <submittedName>
        <fullName evidence="4">Uncharacterized protein</fullName>
    </submittedName>
</protein>
<evidence type="ECO:0000313" key="5">
    <source>
        <dbReference type="Proteomes" id="UP000541610"/>
    </source>
</evidence>
<accession>A0A7J6PN39</accession>
<keyword evidence="2" id="KW-0472">Membrane</keyword>
<feature type="transmembrane region" description="Helical" evidence="2">
    <location>
        <begin position="90"/>
        <end position="113"/>
    </location>
</feature>
<dbReference type="EMBL" id="JABANP010000002">
    <property type="protein sequence ID" value="KAF4697528.1"/>
    <property type="molecule type" value="Genomic_DNA"/>
</dbReference>
<keyword evidence="3" id="KW-0732">Signal</keyword>
<feature type="signal peptide" evidence="3">
    <location>
        <begin position="1"/>
        <end position="17"/>
    </location>
</feature>
<feature type="region of interest" description="Disordered" evidence="1">
    <location>
        <begin position="129"/>
        <end position="152"/>
    </location>
</feature>
<dbReference type="AlphaFoldDB" id="A0A7J6PN39"/>
<feature type="chain" id="PRO_5029469940" evidence="3">
    <location>
        <begin position="18"/>
        <end position="152"/>
    </location>
</feature>
<gene>
    <name evidence="4" type="ORF">FOZ60_004400</name>
</gene>
<keyword evidence="2" id="KW-1133">Transmembrane helix</keyword>
<reference evidence="4 5" key="1">
    <citation type="submission" date="2020-04" db="EMBL/GenBank/DDBJ databases">
        <title>Perkinsus olseni comparative genomics.</title>
        <authorList>
            <person name="Bogema D.R."/>
        </authorList>
    </citation>
    <scope>NUCLEOTIDE SEQUENCE [LARGE SCALE GENOMIC DNA]</scope>
    <source>
        <strain evidence="4">00978-12</strain>
    </source>
</reference>
<evidence type="ECO:0000313" key="4">
    <source>
        <dbReference type="EMBL" id="KAF4697528.1"/>
    </source>
</evidence>
<dbReference type="Proteomes" id="UP000541610">
    <property type="component" value="Unassembled WGS sequence"/>
</dbReference>
<feature type="region of interest" description="Disordered" evidence="1">
    <location>
        <begin position="62"/>
        <end position="84"/>
    </location>
</feature>
<evidence type="ECO:0000256" key="2">
    <source>
        <dbReference type="SAM" id="Phobius"/>
    </source>
</evidence>
<evidence type="ECO:0000256" key="1">
    <source>
        <dbReference type="SAM" id="MobiDB-lite"/>
    </source>
</evidence>
<proteinExistence type="predicted"/>
<evidence type="ECO:0000256" key="3">
    <source>
        <dbReference type="SAM" id="SignalP"/>
    </source>
</evidence>
<name>A0A7J6PN39_PEROL</name>
<comment type="caution">
    <text evidence="4">The sequence shown here is derived from an EMBL/GenBank/DDBJ whole genome shotgun (WGS) entry which is preliminary data.</text>
</comment>
<organism evidence="4 5">
    <name type="scientific">Perkinsus olseni</name>
    <name type="common">Perkinsus atlanticus</name>
    <dbReference type="NCBI Taxonomy" id="32597"/>
    <lineage>
        <taxon>Eukaryota</taxon>
        <taxon>Sar</taxon>
        <taxon>Alveolata</taxon>
        <taxon>Perkinsozoa</taxon>
        <taxon>Perkinsea</taxon>
        <taxon>Perkinsida</taxon>
        <taxon>Perkinsidae</taxon>
        <taxon>Perkinsus</taxon>
    </lineage>
</organism>
<sequence length="152" mass="15597">MWASGVSVVFCIISAGASILDGVEVGAPGMLGRLETLQEPSAQTEGLKLSDLSIPLSDPLLRSTTVAPPPGVESTGTSEPVEPSEDYSGMLTALLVLLASILVVSIVQVAVFIKLMVAIQKQGRGLNLEEGCSVPKESPPRAAAAEETVAGL</sequence>